<sequence>MPRQFQNNVCFQTVIEDQCEESNEANCDHQVYKERNERRQRSSSFAQSQQIRDMIAKTVEELSGEQFTGSWEERLQRALADAKESGYSSEKIFVILGKKTEEGELIPKQSFVEGLRRIGLKWKDDDELKFITDRFCMDEDGMISLSKVQHYCYHEVPSVAWKAERHRPEAAESVDDAGGNDSVEDGRRFDLKERMYRVGPEIFVTSKIFWRQKICVNISLRYCKELDVITMMLQNAETGEEYETLFLRKSDCVADQGALEEVQTSDEKAILEVYSNFIIARLQLKKVGGSYQPRLGNLHGDETNTLEIQKPVNLIAPKRSECQSVGSRRISSIDNEFQSTMKSFEQNSRSARTSRQSAQEMSRLVASALKEILDEDATNTENK</sequence>
<gene>
    <name evidence="2" type="ORF">ACHAXA_004127</name>
</gene>
<name>A0ABD3SHN5_9STRA</name>
<evidence type="ECO:0000313" key="3">
    <source>
        <dbReference type="Proteomes" id="UP001530377"/>
    </source>
</evidence>
<dbReference type="EMBL" id="JALLPB020000028">
    <property type="protein sequence ID" value="KAL3823855.1"/>
    <property type="molecule type" value="Genomic_DNA"/>
</dbReference>
<dbReference type="Proteomes" id="UP001530377">
    <property type="component" value="Unassembled WGS sequence"/>
</dbReference>
<feature type="compositionally biased region" description="Low complexity" evidence="1">
    <location>
        <begin position="348"/>
        <end position="359"/>
    </location>
</feature>
<comment type="caution">
    <text evidence="2">The sequence shown here is derived from an EMBL/GenBank/DDBJ whole genome shotgun (WGS) entry which is preliminary data.</text>
</comment>
<organism evidence="2 3">
    <name type="scientific">Cyclostephanos tholiformis</name>
    <dbReference type="NCBI Taxonomy" id="382380"/>
    <lineage>
        <taxon>Eukaryota</taxon>
        <taxon>Sar</taxon>
        <taxon>Stramenopiles</taxon>
        <taxon>Ochrophyta</taxon>
        <taxon>Bacillariophyta</taxon>
        <taxon>Coscinodiscophyceae</taxon>
        <taxon>Thalassiosirophycidae</taxon>
        <taxon>Stephanodiscales</taxon>
        <taxon>Stephanodiscaceae</taxon>
        <taxon>Cyclostephanos</taxon>
    </lineage>
</organism>
<accession>A0ABD3SHN5</accession>
<proteinExistence type="predicted"/>
<keyword evidence="3" id="KW-1185">Reference proteome</keyword>
<evidence type="ECO:0000313" key="2">
    <source>
        <dbReference type="EMBL" id="KAL3823855.1"/>
    </source>
</evidence>
<protein>
    <submittedName>
        <fullName evidence="2">Uncharacterized protein</fullName>
    </submittedName>
</protein>
<dbReference type="AlphaFoldDB" id="A0ABD3SHN5"/>
<feature type="region of interest" description="Disordered" evidence="1">
    <location>
        <begin position="342"/>
        <end position="361"/>
    </location>
</feature>
<evidence type="ECO:0000256" key="1">
    <source>
        <dbReference type="SAM" id="MobiDB-lite"/>
    </source>
</evidence>
<reference evidence="2 3" key="1">
    <citation type="submission" date="2024-10" db="EMBL/GenBank/DDBJ databases">
        <title>Updated reference genomes for cyclostephanoid diatoms.</title>
        <authorList>
            <person name="Roberts W.R."/>
            <person name="Alverson A.J."/>
        </authorList>
    </citation>
    <scope>NUCLEOTIDE SEQUENCE [LARGE SCALE GENOMIC DNA]</scope>
    <source>
        <strain evidence="2 3">AJA228-03</strain>
    </source>
</reference>